<evidence type="ECO:0000313" key="1">
    <source>
        <dbReference type="EMBL" id="KAI0089088.1"/>
    </source>
</evidence>
<dbReference type="EMBL" id="MU274911">
    <property type="protein sequence ID" value="KAI0089088.1"/>
    <property type="molecule type" value="Genomic_DNA"/>
</dbReference>
<gene>
    <name evidence="1" type="ORF">BDY19DRAFT_944159</name>
</gene>
<reference evidence="1" key="1">
    <citation type="journal article" date="2021" name="Environ. Microbiol.">
        <title>Gene family expansions and transcriptome signatures uncover fungal adaptations to wood decay.</title>
        <authorList>
            <person name="Hage H."/>
            <person name="Miyauchi S."/>
            <person name="Viragh M."/>
            <person name="Drula E."/>
            <person name="Min B."/>
            <person name="Chaduli D."/>
            <person name="Navarro D."/>
            <person name="Favel A."/>
            <person name="Norest M."/>
            <person name="Lesage-Meessen L."/>
            <person name="Balint B."/>
            <person name="Merenyi Z."/>
            <person name="de Eugenio L."/>
            <person name="Morin E."/>
            <person name="Martinez A.T."/>
            <person name="Baldrian P."/>
            <person name="Stursova M."/>
            <person name="Martinez M.J."/>
            <person name="Novotny C."/>
            <person name="Magnuson J.K."/>
            <person name="Spatafora J.W."/>
            <person name="Maurice S."/>
            <person name="Pangilinan J."/>
            <person name="Andreopoulos W."/>
            <person name="LaButti K."/>
            <person name="Hundley H."/>
            <person name="Na H."/>
            <person name="Kuo A."/>
            <person name="Barry K."/>
            <person name="Lipzen A."/>
            <person name="Henrissat B."/>
            <person name="Riley R."/>
            <person name="Ahrendt S."/>
            <person name="Nagy L.G."/>
            <person name="Grigoriev I.V."/>
            <person name="Martin F."/>
            <person name="Rosso M.N."/>
        </authorList>
    </citation>
    <scope>NUCLEOTIDE SEQUENCE</scope>
    <source>
        <strain evidence="1">CBS 384.51</strain>
    </source>
</reference>
<sequence>MANQPLIPEGYTYLNPKTMVSKQAKKLFEEWADQVDNCNPDNFDMYIYNDFAWYGQLNIVDHALRGIHSRIERRELEEAFYRLEALTFVNALCGDWPMADDGDRVLITDKLYGACLVKTFQKLKEDDKLNAETFPNLETVLKEAVSWSESVENDKYAIVCRGIGKRLFKNKSPDVVAREKAMVKEWIDSLGKEEKEIVERRMKEDAEDEDEEDEDEDKEKEDEDEDEDDEDEDDTPWFEKGKADENLKDPSFTFSRVWKEYTAYLKEVPTVPFRGPPIWDLTEWTDEEKAPFLFSNMHDDL</sequence>
<keyword evidence="2" id="KW-1185">Reference proteome</keyword>
<accession>A0ACB8U450</accession>
<dbReference type="Proteomes" id="UP001055072">
    <property type="component" value="Unassembled WGS sequence"/>
</dbReference>
<evidence type="ECO:0000313" key="2">
    <source>
        <dbReference type="Proteomes" id="UP001055072"/>
    </source>
</evidence>
<protein>
    <submittedName>
        <fullName evidence="1">Uncharacterized protein</fullName>
    </submittedName>
</protein>
<name>A0ACB8U450_9APHY</name>
<organism evidence="1 2">
    <name type="scientific">Irpex rosettiformis</name>
    <dbReference type="NCBI Taxonomy" id="378272"/>
    <lineage>
        <taxon>Eukaryota</taxon>
        <taxon>Fungi</taxon>
        <taxon>Dikarya</taxon>
        <taxon>Basidiomycota</taxon>
        <taxon>Agaricomycotina</taxon>
        <taxon>Agaricomycetes</taxon>
        <taxon>Polyporales</taxon>
        <taxon>Irpicaceae</taxon>
        <taxon>Irpex</taxon>
    </lineage>
</organism>
<proteinExistence type="predicted"/>
<comment type="caution">
    <text evidence="1">The sequence shown here is derived from an EMBL/GenBank/DDBJ whole genome shotgun (WGS) entry which is preliminary data.</text>
</comment>